<dbReference type="PANTHER" id="PTHR11183">
    <property type="entry name" value="GLYCOGENIN SUBFAMILY MEMBER"/>
    <property type="match status" value="1"/>
</dbReference>
<dbReference type="RefSeq" id="XP_031559403.1">
    <property type="nucleotide sequence ID" value="XM_031703543.1"/>
</dbReference>
<evidence type="ECO:0000256" key="2">
    <source>
        <dbReference type="ARBA" id="ARBA00038934"/>
    </source>
</evidence>
<dbReference type="GO" id="GO:0005978">
    <property type="term" value="P:glycogen biosynthetic process"/>
    <property type="evidence" value="ECO:0007669"/>
    <property type="project" value="UniProtKB-ARBA"/>
</dbReference>
<evidence type="ECO:0000256" key="1">
    <source>
        <dbReference type="ARBA" id="ARBA00038162"/>
    </source>
</evidence>
<dbReference type="SUPFAM" id="SSF53448">
    <property type="entry name" value="Nucleotide-diphospho-sugar transferases"/>
    <property type="match status" value="1"/>
</dbReference>
<comment type="similarity">
    <text evidence="1">Belongs to the glycosyltransferase 8 family. Glycogenin subfamily.</text>
</comment>
<dbReference type="InterPro" id="IPR050587">
    <property type="entry name" value="GNT1/Glycosyltrans_8"/>
</dbReference>
<reference evidence="4" key="1">
    <citation type="submission" date="2025-08" db="UniProtKB">
        <authorList>
            <consortium name="RefSeq"/>
        </authorList>
    </citation>
    <scope>IDENTIFICATION</scope>
    <source>
        <tissue evidence="4">Tentacle</tissue>
    </source>
</reference>
<sequence>MEWDYHELQRHFMEQICQSKRSYGSDRYTWLTALVNDDYVPAAIVLGHSIRTLSCVKNMMVLVTDEVSFFGRDALARVGWDVRVVEKLDCRWMDKHLSNVAPSKGIIGTYTRFHAWNYTQFSKIIYADPDYMLLSNIDELFEETADFAATYCSRPGVIDPCFNAGLLVFKPDSKQHQSIMDLWEKISREESCPSDQELLWYYFANTGKWKPLSYAYNVRRIIYRPMKAFHFACCPPPKPWKEKCRPSRGEAMLYDQPITNLKEVSIVFWKCFYEALSVYNIDRWWKSTKYFNPDLEFGNIPYENCWNKNY</sequence>
<dbReference type="Pfam" id="PF01501">
    <property type="entry name" value="Glyco_transf_8"/>
    <property type="match status" value="1"/>
</dbReference>
<name>A0A6P8HVN1_ACTTE</name>
<gene>
    <name evidence="4" type="primary">LOC116295653</name>
</gene>
<protein>
    <recommendedName>
        <fullName evidence="2">glycogenin glucosyltransferase</fullName>
        <ecNumber evidence="2">2.4.1.186</ecNumber>
    </recommendedName>
</protein>
<dbReference type="GeneID" id="116295653"/>
<dbReference type="Proteomes" id="UP000515163">
    <property type="component" value="Unplaced"/>
</dbReference>
<dbReference type="GO" id="GO:0008466">
    <property type="term" value="F:glycogenin glucosyltransferase activity"/>
    <property type="evidence" value="ECO:0007669"/>
    <property type="project" value="UniProtKB-EC"/>
</dbReference>
<keyword evidence="3" id="KW-1185">Reference proteome</keyword>
<dbReference type="EC" id="2.4.1.186" evidence="2"/>
<dbReference type="AlphaFoldDB" id="A0A6P8HVN1"/>
<organism evidence="3 4">
    <name type="scientific">Actinia tenebrosa</name>
    <name type="common">Australian red waratah sea anemone</name>
    <dbReference type="NCBI Taxonomy" id="6105"/>
    <lineage>
        <taxon>Eukaryota</taxon>
        <taxon>Metazoa</taxon>
        <taxon>Cnidaria</taxon>
        <taxon>Anthozoa</taxon>
        <taxon>Hexacorallia</taxon>
        <taxon>Actiniaria</taxon>
        <taxon>Actiniidae</taxon>
        <taxon>Actinia</taxon>
    </lineage>
</organism>
<proteinExistence type="inferred from homology"/>
<accession>A0A6P8HVN1</accession>
<dbReference type="OrthoDB" id="2014201at2759"/>
<dbReference type="CDD" id="cd02537">
    <property type="entry name" value="GT8_Glycogenin"/>
    <property type="match status" value="1"/>
</dbReference>
<dbReference type="Gene3D" id="3.90.550.10">
    <property type="entry name" value="Spore Coat Polysaccharide Biosynthesis Protein SpsA, Chain A"/>
    <property type="match status" value="1"/>
</dbReference>
<evidence type="ECO:0000313" key="4">
    <source>
        <dbReference type="RefSeq" id="XP_031559403.1"/>
    </source>
</evidence>
<dbReference type="InterPro" id="IPR029044">
    <property type="entry name" value="Nucleotide-diphossugar_trans"/>
</dbReference>
<evidence type="ECO:0000313" key="3">
    <source>
        <dbReference type="Proteomes" id="UP000515163"/>
    </source>
</evidence>
<dbReference type="InterPro" id="IPR002495">
    <property type="entry name" value="Glyco_trans_8"/>
</dbReference>